<dbReference type="Proteomes" id="UP000541425">
    <property type="component" value="Unassembled WGS sequence"/>
</dbReference>
<evidence type="ECO:0000313" key="2">
    <source>
        <dbReference type="EMBL" id="MBB3703022.1"/>
    </source>
</evidence>
<dbReference type="GO" id="GO:0008408">
    <property type="term" value="F:3'-5' exonuclease activity"/>
    <property type="evidence" value="ECO:0007669"/>
    <property type="project" value="InterPro"/>
</dbReference>
<feature type="domain" description="3'-5' exonuclease" evidence="1">
    <location>
        <begin position="25"/>
        <end position="194"/>
    </location>
</feature>
<dbReference type="InterPro" id="IPR002562">
    <property type="entry name" value="3'-5'_exonuclease_dom"/>
</dbReference>
<dbReference type="AlphaFoldDB" id="A0A7W5UNS0"/>
<dbReference type="GO" id="GO:0003676">
    <property type="term" value="F:nucleic acid binding"/>
    <property type="evidence" value="ECO:0007669"/>
    <property type="project" value="InterPro"/>
</dbReference>
<dbReference type="SMART" id="SM00474">
    <property type="entry name" value="35EXOc"/>
    <property type="match status" value="1"/>
</dbReference>
<dbReference type="PANTHER" id="PTHR47765">
    <property type="entry name" value="3'-5' EXONUCLEASE DOMAIN-CONTAINING PROTEIN"/>
    <property type="match status" value="1"/>
</dbReference>
<organism evidence="2 3">
    <name type="scientific">Alloprevotella rava</name>
    <dbReference type="NCBI Taxonomy" id="671218"/>
    <lineage>
        <taxon>Bacteria</taxon>
        <taxon>Pseudomonadati</taxon>
        <taxon>Bacteroidota</taxon>
        <taxon>Bacteroidia</taxon>
        <taxon>Bacteroidales</taxon>
        <taxon>Prevotellaceae</taxon>
        <taxon>Alloprevotella</taxon>
    </lineage>
</organism>
<dbReference type="InterPro" id="IPR036397">
    <property type="entry name" value="RNaseH_sf"/>
</dbReference>
<dbReference type="EMBL" id="JACICA010000007">
    <property type="protein sequence ID" value="MBB3703022.1"/>
    <property type="molecule type" value="Genomic_DNA"/>
</dbReference>
<sequence length="210" mass="24006">MKKLFIKTDKKFISGLPRFKYEGRIVVIQSKAEAERAVAALEKSKILGIDTETRPSFRKGVFHQVALLQIANEDICFLFRLNSFGFIPSLRKLLANKEILKIGLSLKDDIHMLAQRHAFVPGHFLDLQDYVKEMGIQDMSLQKLFANVFHLRISKNAQLSNWEADVLSPAQKTYAATDAYSCIMLYNELKHLHETGFILLKPQPVSEMPQ</sequence>
<dbReference type="PANTHER" id="PTHR47765:SF2">
    <property type="entry name" value="EXONUCLEASE MUT-7 HOMOLOG"/>
    <property type="match status" value="1"/>
</dbReference>
<accession>A0A7W5UNS0</accession>
<dbReference type="CDD" id="cd06141">
    <property type="entry name" value="WRN_exo"/>
    <property type="match status" value="1"/>
</dbReference>
<proteinExistence type="predicted"/>
<dbReference type="SUPFAM" id="SSF53098">
    <property type="entry name" value="Ribonuclease H-like"/>
    <property type="match status" value="1"/>
</dbReference>
<name>A0A7W5UNS0_9BACT</name>
<dbReference type="InterPro" id="IPR012337">
    <property type="entry name" value="RNaseH-like_sf"/>
</dbReference>
<dbReference type="Pfam" id="PF01612">
    <property type="entry name" value="DNA_pol_A_exo1"/>
    <property type="match status" value="1"/>
</dbReference>
<gene>
    <name evidence="2" type="ORF">FHS60_001495</name>
</gene>
<comment type="caution">
    <text evidence="2">The sequence shown here is derived from an EMBL/GenBank/DDBJ whole genome shotgun (WGS) entry which is preliminary data.</text>
</comment>
<evidence type="ECO:0000313" key="3">
    <source>
        <dbReference type="Proteomes" id="UP000541425"/>
    </source>
</evidence>
<evidence type="ECO:0000259" key="1">
    <source>
        <dbReference type="SMART" id="SM00474"/>
    </source>
</evidence>
<dbReference type="Gene3D" id="3.30.420.10">
    <property type="entry name" value="Ribonuclease H-like superfamily/Ribonuclease H"/>
    <property type="match status" value="1"/>
</dbReference>
<dbReference type="GO" id="GO:0006139">
    <property type="term" value="P:nucleobase-containing compound metabolic process"/>
    <property type="evidence" value="ECO:0007669"/>
    <property type="project" value="InterPro"/>
</dbReference>
<dbReference type="InterPro" id="IPR052408">
    <property type="entry name" value="Exonuclease_MUT-7-like"/>
</dbReference>
<reference evidence="2 3" key="1">
    <citation type="submission" date="2020-08" db="EMBL/GenBank/DDBJ databases">
        <title>Genomic Encyclopedia of Type Strains, Phase IV (KMG-IV): sequencing the most valuable type-strain genomes for metagenomic binning, comparative biology and taxonomic classification.</title>
        <authorList>
            <person name="Goeker M."/>
        </authorList>
    </citation>
    <scope>NUCLEOTIDE SEQUENCE [LARGE SCALE GENOMIC DNA]</scope>
    <source>
        <strain evidence="2 3">DSM 22548</strain>
    </source>
</reference>
<protein>
    <submittedName>
        <fullName evidence="2">Ribonuclease D</fullName>
    </submittedName>
</protein>
<dbReference type="RefSeq" id="WP_183696944.1">
    <property type="nucleotide sequence ID" value="NZ_JACICA010000007.1"/>
</dbReference>